<protein>
    <recommendedName>
        <fullName evidence="4">Secreted protein</fullName>
    </recommendedName>
</protein>
<dbReference type="PROSITE" id="PS51257">
    <property type="entry name" value="PROKAR_LIPOPROTEIN"/>
    <property type="match status" value="1"/>
</dbReference>
<reference evidence="2 3" key="1">
    <citation type="submission" date="2020-07" db="EMBL/GenBank/DDBJ databases">
        <title>Luteimonas sp. SJ-92.</title>
        <authorList>
            <person name="Huang X.-X."/>
            <person name="Xu L."/>
            <person name="Sun J.-Q."/>
        </authorList>
    </citation>
    <scope>NUCLEOTIDE SEQUENCE [LARGE SCALE GENOMIC DNA]</scope>
    <source>
        <strain evidence="2 3">SJ-92</strain>
    </source>
</reference>
<dbReference type="RefSeq" id="WP_180680369.1">
    <property type="nucleotide sequence ID" value="NZ_JACCKA010000094.1"/>
</dbReference>
<comment type="caution">
    <text evidence="2">The sequence shown here is derived from an EMBL/GenBank/DDBJ whole genome shotgun (WGS) entry which is preliminary data.</text>
</comment>
<evidence type="ECO:0000313" key="2">
    <source>
        <dbReference type="EMBL" id="NZA28610.1"/>
    </source>
</evidence>
<keyword evidence="1" id="KW-0732">Signal</keyword>
<evidence type="ECO:0000256" key="1">
    <source>
        <dbReference type="SAM" id="SignalP"/>
    </source>
</evidence>
<dbReference type="AlphaFoldDB" id="A0A853JJR3"/>
<accession>A0A853JJR3</accession>
<keyword evidence="3" id="KW-1185">Reference proteome</keyword>
<evidence type="ECO:0008006" key="4">
    <source>
        <dbReference type="Google" id="ProtNLM"/>
    </source>
</evidence>
<dbReference type="EMBL" id="JACCKA010000094">
    <property type="protein sequence ID" value="NZA28610.1"/>
    <property type="molecule type" value="Genomic_DNA"/>
</dbReference>
<feature type="chain" id="PRO_5032901507" description="Secreted protein" evidence="1">
    <location>
        <begin position="22"/>
        <end position="227"/>
    </location>
</feature>
<dbReference type="Proteomes" id="UP000578091">
    <property type="component" value="Unassembled WGS sequence"/>
</dbReference>
<organism evidence="2 3">
    <name type="scientific">Luteimonas salinisoli</name>
    <dbReference type="NCBI Taxonomy" id="2752307"/>
    <lineage>
        <taxon>Bacteria</taxon>
        <taxon>Pseudomonadati</taxon>
        <taxon>Pseudomonadota</taxon>
        <taxon>Gammaproteobacteria</taxon>
        <taxon>Lysobacterales</taxon>
        <taxon>Lysobacteraceae</taxon>
        <taxon>Luteimonas</taxon>
    </lineage>
</organism>
<evidence type="ECO:0000313" key="3">
    <source>
        <dbReference type="Proteomes" id="UP000578091"/>
    </source>
</evidence>
<gene>
    <name evidence="2" type="ORF">H0E84_19735</name>
</gene>
<name>A0A853JJR3_9GAMM</name>
<proteinExistence type="predicted"/>
<sequence>MNRLLACLPPSALLLALSACSVGGDSDSDDGAAARADAAAEEVADAGAAEGSAPADAFLARLAQHCGQAFAGRIVANEPASPEPDAFEGQELVMHVRGCDDPARELQVPFHVGDNHSRTWLLTRTGDGLRLKHDHRLEDGSDDPVTMYGGDTADAGTERRQEFPVDAESIAMFEREGLAASVTNTWAMEIEPGQRFLYELSRPGGRLFQVEFDLTAPIDPPPTPWGY</sequence>
<feature type="signal peptide" evidence="1">
    <location>
        <begin position="1"/>
        <end position="21"/>
    </location>
</feature>